<dbReference type="AlphaFoldDB" id="A0AAV4WHY1"/>
<reference evidence="1 2" key="1">
    <citation type="submission" date="2021-06" db="EMBL/GenBank/DDBJ databases">
        <title>Caerostris darwini draft genome.</title>
        <authorList>
            <person name="Kono N."/>
            <person name="Arakawa K."/>
        </authorList>
    </citation>
    <scope>NUCLEOTIDE SEQUENCE [LARGE SCALE GENOMIC DNA]</scope>
</reference>
<proteinExistence type="predicted"/>
<organism evidence="1 2">
    <name type="scientific">Caerostris darwini</name>
    <dbReference type="NCBI Taxonomy" id="1538125"/>
    <lineage>
        <taxon>Eukaryota</taxon>
        <taxon>Metazoa</taxon>
        <taxon>Ecdysozoa</taxon>
        <taxon>Arthropoda</taxon>
        <taxon>Chelicerata</taxon>
        <taxon>Arachnida</taxon>
        <taxon>Araneae</taxon>
        <taxon>Araneomorphae</taxon>
        <taxon>Entelegynae</taxon>
        <taxon>Araneoidea</taxon>
        <taxon>Araneidae</taxon>
        <taxon>Caerostris</taxon>
    </lineage>
</organism>
<protein>
    <submittedName>
        <fullName evidence="1">Uncharacterized protein</fullName>
    </submittedName>
</protein>
<name>A0AAV4WHY1_9ARAC</name>
<keyword evidence="2" id="KW-1185">Reference proteome</keyword>
<accession>A0AAV4WHY1</accession>
<evidence type="ECO:0000313" key="1">
    <source>
        <dbReference type="EMBL" id="GIY80955.1"/>
    </source>
</evidence>
<dbReference type="Proteomes" id="UP001054837">
    <property type="component" value="Unassembled WGS sequence"/>
</dbReference>
<evidence type="ECO:0000313" key="2">
    <source>
        <dbReference type="Proteomes" id="UP001054837"/>
    </source>
</evidence>
<comment type="caution">
    <text evidence="1">The sequence shown here is derived from an EMBL/GenBank/DDBJ whole genome shotgun (WGS) entry which is preliminary data.</text>
</comment>
<gene>
    <name evidence="1" type="ORF">CDAR_70911</name>
</gene>
<dbReference type="EMBL" id="BPLQ01014566">
    <property type="protein sequence ID" value="GIY80955.1"/>
    <property type="molecule type" value="Genomic_DNA"/>
</dbReference>
<sequence length="101" mass="11171">MRPKIDASLCTRHTVTRIDHFARRLRNRENTARNSPSLIYNATQRLMVGAFLSGDSAALSADGRGILGGSTLGLRRKKGIQQDCLWRQGRELRGGPQNSHG</sequence>